<feature type="transmembrane region" description="Helical" evidence="1">
    <location>
        <begin position="239"/>
        <end position="262"/>
    </location>
</feature>
<dbReference type="NCBIfam" id="TIGR02595">
    <property type="entry name" value="PEP_CTERM"/>
    <property type="match status" value="1"/>
</dbReference>
<keyword evidence="1" id="KW-0472">Membrane</keyword>
<evidence type="ECO:0000259" key="2">
    <source>
        <dbReference type="Pfam" id="PF25470"/>
    </source>
</evidence>
<comment type="caution">
    <text evidence="3">The sequence shown here is derived from an EMBL/GenBank/DDBJ whole genome shotgun (WGS) entry which is preliminary data.</text>
</comment>
<evidence type="ECO:0000313" key="3">
    <source>
        <dbReference type="EMBL" id="KKL78613.1"/>
    </source>
</evidence>
<organism evidence="3">
    <name type="scientific">marine sediment metagenome</name>
    <dbReference type="NCBI Taxonomy" id="412755"/>
    <lineage>
        <taxon>unclassified sequences</taxon>
        <taxon>metagenomes</taxon>
        <taxon>ecological metagenomes</taxon>
    </lineage>
</organism>
<dbReference type="EMBL" id="LAZR01023405">
    <property type="protein sequence ID" value="KKL78613.1"/>
    <property type="molecule type" value="Genomic_DNA"/>
</dbReference>
<reference evidence="3" key="1">
    <citation type="journal article" date="2015" name="Nature">
        <title>Complex archaea that bridge the gap between prokaryotes and eukaryotes.</title>
        <authorList>
            <person name="Spang A."/>
            <person name="Saw J.H."/>
            <person name="Jorgensen S.L."/>
            <person name="Zaremba-Niedzwiedzka K."/>
            <person name="Martijn J."/>
            <person name="Lind A.E."/>
            <person name="van Eijk R."/>
            <person name="Schleper C."/>
            <person name="Guy L."/>
            <person name="Ettema T.J."/>
        </authorList>
    </citation>
    <scope>NUCLEOTIDE SEQUENCE</scope>
</reference>
<keyword evidence="1" id="KW-1133">Transmembrane helix</keyword>
<keyword evidence="1" id="KW-0812">Transmembrane</keyword>
<feature type="domain" description="DUF7901" evidence="2">
    <location>
        <begin position="79"/>
        <end position="244"/>
    </location>
</feature>
<dbReference type="InterPro" id="IPR013424">
    <property type="entry name" value="Ice-binding_C"/>
</dbReference>
<evidence type="ECO:0000256" key="1">
    <source>
        <dbReference type="SAM" id="Phobius"/>
    </source>
</evidence>
<accession>A0A0F9EWY5</accession>
<proteinExistence type="predicted"/>
<sequence>VLIPHAFNTTNHKAVLAVGGSSEFTVETVAARWGSVAAITSVTIFEGVGDDFAVGTTVHLGVVDERYLVEEWLSAGTGVAIFDNIPEDPLDETSFSMPGNLLWIISPSETMLQIIEVDPPSMQGWYDPNLPESERYVPDNHERYFQYNLTDIAGLVGPDETPFWQTKDEVYWLAISVMVVDDGGIDEAQWGWKTADVNQYPAPDTGEHYLDDAVWADSNVGTGFDWAELVDPASVSLDLAFVITPEPATMTVMGLGAIAVLVRRRRRRI</sequence>
<dbReference type="Pfam" id="PF25470">
    <property type="entry name" value="DUF7901"/>
    <property type="match status" value="1"/>
</dbReference>
<name>A0A0F9EWY5_9ZZZZ</name>
<dbReference type="AlphaFoldDB" id="A0A0F9EWY5"/>
<feature type="non-terminal residue" evidence="3">
    <location>
        <position position="1"/>
    </location>
</feature>
<dbReference type="InterPro" id="IPR057223">
    <property type="entry name" value="DUF7901"/>
</dbReference>
<protein>
    <recommendedName>
        <fullName evidence="2">DUF7901 domain-containing protein</fullName>
    </recommendedName>
</protein>
<gene>
    <name evidence="3" type="ORF">LCGC14_2023110</name>
</gene>